<dbReference type="Proteomes" id="UP000054886">
    <property type="component" value="Unassembled WGS sequence"/>
</dbReference>
<feature type="binding site" evidence="16">
    <location>
        <position position="93"/>
    </location>
    <ligand>
        <name>NADPH</name>
        <dbReference type="ChEBI" id="CHEBI:57783"/>
    </ligand>
</feature>
<dbReference type="PANTHER" id="PTHR43070:SF5">
    <property type="entry name" value="HOMOSERINE DEHYDROGENASE"/>
    <property type="match status" value="1"/>
</dbReference>
<dbReference type="Gene3D" id="3.40.50.720">
    <property type="entry name" value="NAD(P)-binding Rossmann-like Domain"/>
    <property type="match status" value="1"/>
</dbReference>
<dbReference type="GO" id="GO:0009088">
    <property type="term" value="P:threonine biosynthetic process"/>
    <property type="evidence" value="ECO:0007669"/>
    <property type="project" value="UniProtKB-UniPathway"/>
</dbReference>
<comment type="pathway">
    <text evidence="2 17">Amino-acid biosynthesis; L-threonine biosynthesis; L-threonine from L-aspartate: step 3/5.</text>
</comment>
<feature type="binding site" evidence="16">
    <location>
        <position position="117"/>
    </location>
    <ligand>
        <name>NADPH</name>
        <dbReference type="ChEBI" id="CHEBI:57783"/>
    </ligand>
</feature>
<evidence type="ECO:0000256" key="12">
    <source>
        <dbReference type="ARBA" id="ARBA00048841"/>
    </source>
</evidence>
<dbReference type="GO" id="GO:0009090">
    <property type="term" value="P:homoserine biosynthetic process"/>
    <property type="evidence" value="ECO:0007669"/>
    <property type="project" value="EnsemblFungi"/>
</dbReference>
<feature type="active site" description="Proton donor" evidence="15">
    <location>
        <position position="223"/>
    </location>
</feature>
<dbReference type="SUPFAM" id="SSF55347">
    <property type="entry name" value="Glyceraldehyde-3-phosphate dehydrogenase-like, C-terminal domain"/>
    <property type="match status" value="1"/>
</dbReference>
<evidence type="ECO:0000256" key="1">
    <source>
        <dbReference type="ARBA" id="ARBA00001920"/>
    </source>
</evidence>
<dbReference type="VEuPathDB" id="FungiDB:GW608_M00231"/>
<dbReference type="InterPro" id="IPR022697">
    <property type="entry name" value="HDH_short"/>
</dbReference>
<dbReference type="VEuPathDB" id="FungiDB:GVI51_M00231"/>
<comment type="pathway">
    <text evidence="3 17">Amino-acid biosynthesis; L-methionine biosynthesis via de novo pathway; L-homoserine from L-aspartate: step 3/3.</text>
</comment>
<dbReference type="PhylomeDB" id="A0A0W0CCI1"/>
<keyword evidence="19" id="KW-0175">Coiled coil</keyword>
<dbReference type="VEuPathDB" id="FungiDB:CAGL0M00330g"/>
<dbReference type="InterPro" id="IPR011147">
    <property type="entry name" value="Bifunc_Aspkin/hSer_DH"/>
</dbReference>
<dbReference type="OMA" id="IYTRCYS"/>
<name>A0A0W0CCI1_CANGB</name>
<dbReference type="GO" id="GO:0009086">
    <property type="term" value="P:methionine biosynthetic process"/>
    <property type="evidence" value="ECO:0007669"/>
    <property type="project" value="UniProtKB-KW"/>
</dbReference>
<keyword evidence="11 14" id="KW-0486">Methionine biosynthesis</keyword>
<dbReference type="VEuPathDB" id="FungiDB:B1J91_M00330g"/>
<evidence type="ECO:0000256" key="6">
    <source>
        <dbReference type="ARBA" id="ARBA00013376"/>
    </source>
</evidence>
<evidence type="ECO:0000256" key="10">
    <source>
        <dbReference type="ARBA" id="ARBA00023002"/>
    </source>
</evidence>
<dbReference type="SUPFAM" id="SSF51735">
    <property type="entry name" value="NAD(P)-binding Rossmann-fold domains"/>
    <property type="match status" value="1"/>
</dbReference>
<comment type="cofactor">
    <cofactor evidence="1">
        <name>a metal cation</name>
        <dbReference type="ChEBI" id="CHEBI:25213"/>
    </cofactor>
</comment>
<evidence type="ECO:0000256" key="9">
    <source>
        <dbReference type="ARBA" id="ARBA00022857"/>
    </source>
</evidence>
<evidence type="ECO:0000256" key="16">
    <source>
        <dbReference type="PIRSR" id="PIRSR036497-2"/>
    </source>
</evidence>
<evidence type="ECO:0000256" key="17">
    <source>
        <dbReference type="RuleBase" id="RU000579"/>
    </source>
</evidence>
<keyword evidence="8 14" id="KW-0791">Threonine biosynthesis</keyword>
<dbReference type="UniPathway" id="UPA00051">
    <property type="reaction ID" value="UER00465"/>
</dbReference>
<proteinExistence type="inferred from homology"/>
<comment type="catalytic activity">
    <reaction evidence="12">
        <text>L-homoserine + NADP(+) = L-aspartate 4-semialdehyde + NADPH + H(+)</text>
        <dbReference type="Rhea" id="RHEA:15761"/>
        <dbReference type="ChEBI" id="CHEBI:15378"/>
        <dbReference type="ChEBI" id="CHEBI:57476"/>
        <dbReference type="ChEBI" id="CHEBI:57783"/>
        <dbReference type="ChEBI" id="CHEBI:58349"/>
        <dbReference type="ChEBI" id="CHEBI:537519"/>
        <dbReference type="EC" id="1.1.1.3"/>
    </reaction>
    <physiologicalReaction direction="right-to-left" evidence="12">
        <dbReference type="Rhea" id="RHEA:15763"/>
    </physiologicalReaction>
</comment>
<organism evidence="22 23">
    <name type="scientific">Candida glabrata</name>
    <name type="common">Yeast</name>
    <name type="synonym">Torulopsis glabrata</name>
    <dbReference type="NCBI Taxonomy" id="5478"/>
    <lineage>
        <taxon>Eukaryota</taxon>
        <taxon>Fungi</taxon>
        <taxon>Dikarya</taxon>
        <taxon>Ascomycota</taxon>
        <taxon>Saccharomycotina</taxon>
        <taxon>Saccharomycetes</taxon>
        <taxon>Saccharomycetales</taxon>
        <taxon>Saccharomycetaceae</taxon>
        <taxon>Nakaseomyces</taxon>
    </lineage>
</organism>
<dbReference type="GO" id="GO:0004412">
    <property type="term" value="F:homoserine dehydrogenase activity"/>
    <property type="evidence" value="ECO:0007669"/>
    <property type="project" value="UniProtKB-EC"/>
</dbReference>
<feature type="binding site" evidence="16">
    <location>
        <position position="208"/>
    </location>
    <ligand>
        <name>L-homoserine</name>
        <dbReference type="ChEBI" id="CHEBI:57476"/>
    </ligand>
</feature>
<dbReference type="Pfam" id="PF03447">
    <property type="entry name" value="NAD_binding_3"/>
    <property type="match status" value="1"/>
</dbReference>
<dbReference type="Pfam" id="PF00742">
    <property type="entry name" value="Homoserine_dh"/>
    <property type="match status" value="1"/>
</dbReference>
<reference evidence="22 23" key="1">
    <citation type="submission" date="2015-10" db="EMBL/GenBank/DDBJ databases">
        <title>Draft genomes sequences of Candida glabrata isolates 1A, 1B, 2A, 2B, 3A and 3B.</title>
        <authorList>
            <person name="Haavelsrud O.E."/>
            <person name="Gaustad P."/>
        </authorList>
    </citation>
    <scope>NUCLEOTIDE SEQUENCE [LARGE SCALE GENOMIC DNA]</scope>
    <source>
        <strain evidence="22">910700640</strain>
    </source>
</reference>
<dbReference type="GO" id="GO:0070403">
    <property type="term" value="F:NAD+ binding"/>
    <property type="evidence" value="ECO:0007669"/>
    <property type="project" value="EnsemblFungi"/>
</dbReference>
<evidence type="ECO:0000256" key="19">
    <source>
        <dbReference type="SAM" id="Coils"/>
    </source>
</evidence>
<accession>A0A0W0CCI1</accession>
<dbReference type="PROSITE" id="PS01042">
    <property type="entry name" value="HOMOSER_DHGENASE"/>
    <property type="match status" value="1"/>
</dbReference>
<dbReference type="VEuPathDB" id="FungiDB:GWK60_M00231"/>
<keyword evidence="7 14" id="KW-0028">Amino-acid biosynthesis</keyword>
<comment type="function">
    <text evidence="13">Catalyzes the conversion of L-aspartate-beta-semialdehyde (L-Asa) to L-homoserine (L-Hse), the third step in the biosynthesis of amino acids that derive from aspartate (the aspartate family of amino acids), including methioinine and threonine, the latter of which is a precursor to isoleucine; production of homoserine leads to a branch-point in the pathway as it can either be O-phosphorylated for processing to threonine, or O-acylated for processing to methionine.</text>
</comment>
<evidence type="ECO:0000259" key="21">
    <source>
        <dbReference type="Pfam" id="PF03447"/>
    </source>
</evidence>
<dbReference type="UniPathway" id="UPA00050">
    <property type="reaction ID" value="UER00063"/>
</dbReference>
<keyword evidence="9 14" id="KW-0521">NADP</keyword>
<evidence type="ECO:0000256" key="13">
    <source>
        <dbReference type="ARBA" id="ARBA00059589"/>
    </source>
</evidence>
<evidence type="ECO:0000313" key="22">
    <source>
        <dbReference type="EMBL" id="KTB08048.1"/>
    </source>
</evidence>
<dbReference type="InterPro" id="IPR005106">
    <property type="entry name" value="Asp/hSer_DH_NAD-bd"/>
</dbReference>
<comment type="similarity">
    <text evidence="4 14 18">Belongs to the homoserine dehydrogenase family.</text>
</comment>
<feature type="domain" description="Aspartate/homoserine dehydrogenase NAD-binding" evidence="21">
    <location>
        <begin position="12"/>
        <end position="139"/>
    </location>
</feature>
<feature type="coiled-coil region" evidence="19">
    <location>
        <begin position="257"/>
        <end position="284"/>
    </location>
</feature>
<dbReference type="EMBL" id="LLZZ01000106">
    <property type="protein sequence ID" value="KTB08048.1"/>
    <property type="molecule type" value="Genomic_DNA"/>
</dbReference>
<dbReference type="PANTHER" id="PTHR43070">
    <property type="match status" value="1"/>
</dbReference>
<protein>
    <recommendedName>
        <fullName evidence="6 14">Homoserine dehydrogenase</fullName>
        <shortName evidence="14">HDH</shortName>
        <ecNumber evidence="5 14">1.1.1.3</ecNumber>
    </recommendedName>
</protein>
<dbReference type="AlphaFoldDB" id="A0A0W0CCI1"/>
<keyword evidence="10 14" id="KW-0560">Oxidoreductase</keyword>
<evidence type="ECO:0000256" key="15">
    <source>
        <dbReference type="PIRSR" id="PIRSR036497-1"/>
    </source>
</evidence>
<evidence type="ECO:0000256" key="2">
    <source>
        <dbReference type="ARBA" id="ARBA00005056"/>
    </source>
</evidence>
<feature type="binding site" evidence="16">
    <location>
        <begin position="12"/>
        <end position="17"/>
    </location>
    <ligand>
        <name>NADP(+)</name>
        <dbReference type="ChEBI" id="CHEBI:58349"/>
    </ligand>
</feature>
<dbReference type="EC" id="1.1.1.3" evidence="5 14"/>
<evidence type="ECO:0000256" key="11">
    <source>
        <dbReference type="ARBA" id="ARBA00023167"/>
    </source>
</evidence>
<evidence type="ECO:0000259" key="20">
    <source>
        <dbReference type="Pfam" id="PF00742"/>
    </source>
</evidence>
<dbReference type="FunFam" id="3.30.360.10:FF:000006">
    <property type="entry name" value="Bifunctional aspartokinase/homoserine dehydrogenase"/>
    <property type="match status" value="1"/>
</dbReference>
<dbReference type="InterPro" id="IPR001342">
    <property type="entry name" value="HDH_cat"/>
</dbReference>
<evidence type="ECO:0000256" key="8">
    <source>
        <dbReference type="ARBA" id="ARBA00022697"/>
    </source>
</evidence>
<comment type="caution">
    <text evidence="22">The sequence shown here is derived from an EMBL/GenBank/DDBJ whole genome shotgun (WGS) entry which is preliminary data.</text>
</comment>
<dbReference type="GO" id="GO:0050661">
    <property type="term" value="F:NADP binding"/>
    <property type="evidence" value="ECO:0007669"/>
    <property type="project" value="InterPro"/>
</dbReference>
<dbReference type="InterPro" id="IPR019811">
    <property type="entry name" value="HDH_CS"/>
</dbReference>
<evidence type="ECO:0000256" key="5">
    <source>
        <dbReference type="ARBA" id="ARBA00013213"/>
    </source>
</evidence>
<feature type="domain" description="Homoserine dehydrogenase catalytic" evidence="20">
    <location>
        <begin position="151"/>
        <end position="353"/>
    </location>
</feature>
<evidence type="ECO:0000256" key="7">
    <source>
        <dbReference type="ARBA" id="ARBA00022605"/>
    </source>
</evidence>
<evidence type="ECO:0000256" key="14">
    <source>
        <dbReference type="PIRNR" id="PIRNR036497"/>
    </source>
</evidence>
<gene>
    <name evidence="22" type="ORF">AO440_003870</name>
</gene>
<dbReference type="PIRSF" id="PIRSF036497">
    <property type="entry name" value="HDH_short"/>
    <property type="match status" value="1"/>
</dbReference>
<evidence type="ECO:0000313" key="23">
    <source>
        <dbReference type="Proteomes" id="UP000054886"/>
    </source>
</evidence>
<dbReference type="InterPro" id="IPR036291">
    <property type="entry name" value="NAD(P)-bd_dom_sf"/>
</dbReference>
<evidence type="ECO:0000256" key="18">
    <source>
        <dbReference type="RuleBase" id="RU004171"/>
    </source>
</evidence>
<sequence>MSNKSVNVAIIGTGVVGSSFLDQIVAMKSNITYNIIYVAELSKALISEDYSPLALGSDWAKAVNGANQGPLALEKLVDFLKKSPIPVILVDNTSSAAIASFYPTFVENGISIATPNKKAFSSDLATWDSLFSGKPTNGLVYHEATVGAGLPILGFLREIIQTGDEIEKIEGIFSGTLSYIFNEFSTTTTNDVKFSDVVKVAKQLGYTEPDPRDDLNGLDVARKVTIVARISGVKVESPTSFPVQSLIPKPLESVESVDEFLQKLPEYDDELTQLKKEAAEENKVLRFIGKVDVATGKPSVGIEKYDHSHPFASLKGSDNVISIKTKRYTNPVVIQGAGAGAAVTAAGILGDVIKAAQRLVGA</sequence>
<evidence type="ECO:0000256" key="4">
    <source>
        <dbReference type="ARBA" id="ARBA00006753"/>
    </source>
</evidence>
<dbReference type="Gene3D" id="3.30.360.10">
    <property type="entry name" value="Dihydrodipicolinate Reductase, domain 2"/>
    <property type="match status" value="1"/>
</dbReference>
<evidence type="ECO:0000256" key="3">
    <source>
        <dbReference type="ARBA" id="ARBA00005062"/>
    </source>
</evidence>